<dbReference type="OrthoDB" id="1925334at2759"/>
<evidence type="ECO:0000313" key="4">
    <source>
        <dbReference type="Proteomes" id="UP001652642"/>
    </source>
</evidence>
<dbReference type="PANTHER" id="PTHR45632:SF15">
    <property type="entry name" value="BTB DOMAIN-CONTAINING PROTEIN"/>
    <property type="match status" value="1"/>
</dbReference>
<dbReference type="InterPro" id="IPR017096">
    <property type="entry name" value="BTB-kelch_protein"/>
</dbReference>
<dbReference type="AlphaFoldDB" id="A0A6J0TLG4"/>
<dbReference type="InterPro" id="IPR011705">
    <property type="entry name" value="BACK"/>
</dbReference>
<dbReference type="SMART" id="SM00225">
    <property type="entry name" value="BTB"/>
    <property type="match status" value="1"/>
</dbReference>
<dbReference type="KEGG" id="pvt:110078850"/>
<dbReference type="InParanoid" id="A0A6J0TLG4"/>
<sequence length="628" mass="69349">MSLGDPVWPQGQSLASDTYLPRLLEGLESLRSQNVLCDVTLEAEQVSFPAHKAVLAAASSYCKMRFLEGDSAGPDAPVKLVGVTARGLRNVLSFLYSNRLELTLPTLEETFRAAEGLLVREVMTLCFQFLEDGLNPRSCLEILHVSRRLGPKELVEKAMSCVRRHGGEILADSARLRELDKATLCQILDGAEVGNLTERELFHAAVCWLHHDSARLKDAAAVLRHIRFPLIPLRDLQKFVQNVSLMKTDPACRRYLLEALDYHSQPYAQPVLQSERTQVRAGADSLLILGGRSADNALRDDVWAADPSGRSWKRIGKLHGPVYNHCVAVLRDFIFVLGGQERFDPTGQCPSNKVFRFDPRQNAWLQVASMQGRRTRFHAGALNDRLVAVGGGALLGTLTDTAEEYHPVDNEWRTLPPFPAPVADHAGASHKGILYVAGGFSASKTTCETYSYLSRLRRWIKNRPMTFARCDHGMATVGDRIFCVGGRALTNAGEWVPVNQTEFYCPATDQWALLHLSAFDLCQFGLAVHQLQMYITGGGALQRRTKEDGVFICDPGEKVWEKAGSLPVALADHASCFARLPCWITGEQQEEREEASVTIKKTSTLNLFITSTHVPSGGREASSASQGI</sequence>
<evidence type="ECO:0000313" key="5">
    <source>
        <dbReference type="RefSeq" id="XP_020649052.2"/>
    </source>
</evidence>
<keyword evidence="1" id="KW-0880">Kelch repeat</keyword>
<name>A0A6J0TLG4_9SAUR</name>
<dbReference type="GeneID" id="110078850"/>
<dbReference type="Pfam" id="PF07707">
    <property type="entry name" value="BACK"/>
    <property type="match status" value="1"/>
</dbReference>
<organism evidence="4 5">
    <name type="scientific">Pogona vitticeps</name>
    <name type="common">central bearded dragon</name>
    <dbReference type="NCBI Taxonomy" id="103695"/>
    <lineage>
        <taxon>Eukaryota</taxon>
        <taxon>Metazoa</taxon>
        <taxon>Chordata</taxon>
        <taxon>Craniata</taxon>
        <taxon>Vertebrata</taxon>
        <taxon>Euteleostomi</taxon>
        <taxon>Lepidosauria</taxon>
        <taxon>Squamata</taxon>
        <taxon>Bifurcata</taxon>
        <taxon>Unidentata</taxon>
        <taxon>Episquamata</taxon>
        <taxon>Toxicofera</taxon>
        <taxon>Iguania</taxon>
        <taxon>Acrodonta</taxon>
        <taxon>Agamidae</taxon>
        <taxon>Amphibolurinae</taxon>
        <taxon>Pogona</taxon>
    </lineage>
</organism>
<dbReference type="SMART" id="SM00875">
    <property type="entry name" value="BACK"/>
    <property type="match status" value="1"/>
</dbReference>
<evidence type="ECO:0000256" key="2">
    <source>
        <dbReference type="ARBA" id="ARBA00022737"/>
    </source>
</evidence>
<keyword evidence="2" id="KW-0677">Repeat</keyword>
<dbReference type="Pfam" id="PF24981">
    <property type="entry name" value="Beta-prop_ATRN-LZTR1"/>
    <property type="match status" value="1"/>
</dbReference>
<dbReference type="PIRSF" id="PIRSF037037">
    <property type="entry name" value="Kelch-like_protein_gigaxonin"/>
    <property type="match status" value="1"/>
</dbReference>
<dbReference type="Gene3D" id="3.30.710.10">
    <property type="entry name" value="Potassium Channel Kv1.1, Chain A"/>
    <property type="match status" value="1"/>
</dbReference>
<reference evidence="5" key="1">
    <citation type="submission" date="2025-08" db="UniProtKB">
        <authorList>
            <consortium name="RefSeq"/>
        </authorList>
    </citation>
    <scope>IDENTIFICATION</scope>
</reference>
<dbReference type="InterPro" id="IPR056737">
    <property type="entry name" value="Beta-prop_ATRN-MKLN-like"/>
</dbReference>
<dbReference type="SUPFAM" id="SSF117281">
    <property type="entry name" value="Kelch motif"/>
    <property type="match status" value="1"/>
</dbReference>
<dbReference type="PROSITE" id="PS50097">
    <property type="entry name" value="BTB"/>
    <property type="match status" value="1"/>
</dbReference>
<feature type="domain" description="BTB" evidence="3">
    <location>
        <begin position="37"/>
        <end position="104"/>
    </location>
</feature>
<dbReference type="Gene3D" id="2.120.10.80">
    <property type="entry name" value="Kelch-type beta propeller"/>
    <property type="match status" value="1"/>
</dbReference>
<dbReference type="SUPFAM" id="SSF54695">
    <property type="entry name" value="POZ domain"/>
    <property type="match status" value="1"/>
</dbReference>
<accession>A0A6J0TLG4</accession>
<dbReference type="InterPro" id="IPR011333">
    <property type="entry name" value="SKP1/BTB/POZ_sf"/>
</dbReference>
<dbReference type="SMART" id="SM00612">
    <property type="entry name" value="Kelch"/>
    <property type="match status" value="6"/>
</dbReference>
<dbReference type="Pfam" id="PF00651">
    <property type="entry name" value="BTB"/>
    <property type="match status" value="1"/>
</dbReference>
<protein>
    <submittedName>
        <fullName evidence="5">Kelch-like protein 9</fullName>
    </submittedName>
</protein>
<dbReference type="InterPro" id="IPR015915">
    <property type="entry name" value="Kelch-typ_b-propeller"/>
</dbReference>
<dbReference type="InterPro" id="IPR000210">
    <property type="entry name" value="BTB/POZ_dom"/>
</dbReference>
<dbReference type="RefSeq" id="XP_020649052.2">
    <property type="nucleotide sequence ID" value="XM_020793393.2"/>
</dbReference>
<evidence type="ECO:0000256" key="1">
    <source>
        <dbReference type="ARBA" id="ARBA00022441"/>
    </source>
</evidence>
<proteinExistence type="predicted"/>
<evidence type="ECO:0000259" key="3">
    <source>
        <dbReference type="PROSITE" id="PS50097"/>
    </source>
</evidence>
<dbReference type="PANTHER" id="PTHR45632">
    <property type="entry name" value="LD33804P"/>
    <property type="match status" value="1"/>
</dbReference>
<keyword evidence="4" id="KW-1185">Reference proteome</keyword>
<gene>
    <name evidence="5" type="primary">LOC110078850</name>
</gene>
<dbReference type="InterPro" id="IPR006652">
    <property type="entry name" value="Kelch_1"/>
</dbReference>
<dbReference type="Proteomes" id="UP001652642">
    <property type="component" value="Chromosome Z"/>
</dbReference>
<dbReference type="Gene3D" id="1.25.40.420">
    <property type="match status" value="1"/>
</dbReference>